<gene>
    <name evidence="2" type="ORF">CTE05_25850</name>
</gene>
<reference evidence="2 3" key="1">
    <citation type="submission" date="2019-07" db="EMBL/GenBank/DDBJ databases">
        <title>Whole genome shotgun sequence of Cellulomonas terrae NBRC 100819.</title>
        <authorList>
            <person name="Hosoyama A."/>
            <person name="Uohara A."/>
            <person name="Ohji S."/>
            <person name="Ichikawa N."/>
        </authorList>
    </citation>
    <scope>NUCLEOTIDE SEQUENCE [LARGE SCALE GENOMIC DNA]</scope>
    <source>
        <strain evidence="2 3">NBRC 100819</strain>
    </source>
</reference>
<feature type="chain" id="PRO_5021934714" evidence="1">
    <location>
        <begin position="28"/>
        <end position="303"/>
    </location>
</feature>
<feature type="signal peptide" evidence="1">
    <location>
        <begin position="1"/>
        <end position="27"/>
    </location>
</feature>
<accession>A0A511JM29</accession>
<sequence length="303" mass="31358">MLRRVRSALLLLAVAVAPLLVATPAAAETCTVAVELGNGAIRYETVECGSDGGTTNPGGGDGGGEGPTCYLGRKEAMNYQRGFCDGALSCYQYVPAPSASDPSTWPAKDPAVSPAAIWSNQACFSQPPAEALVSNEYLWVEPGDVIDLEVEATVAYGNLATPAFSLGFNPPRLAVVDFPTWFWAEGATAGTITGSSAAGMVASGRPLHLEIDPGDGSGTQTCPFSTVQSDACASTYERSSAGQSRIVDDLPVYTARARLVYAVTYAFNGAPMTIASAPDTLASPWQDAAVPVAEIQTLVGPRP</sequence>
<keyword evidence="1" id="KW-0732">Signal</keyword>
<keyword evidence="3" id="KW-1185">Reference proteome</keyword>
<comment type="caution">
    <text evidence="2">The sequence shown here is derived from an EMBL/GenBank/DDBJ whole genome shotgun (WGS) entry which is preliminary data.</text>
</comment>
<dbReference type="Proteomes" id="UP000321049">
    <property type="component" value="Unassembled WGS sequence"/>
</dbReference>
<name>A0A511JM29_9CELL</name>
<dbReference type="AlphaFoldDB" id="A0A511JM29"/>
<evidence type="ECO:0000313" key="3">
    <source>
        <dbReference type="Proteomes" id="UP000321049"/>
    </source>
</evidence>
<evidence type="ECO:0000313" key="2">
    <source>
        <dbReference type="EMBL" id="GEL99038.1"/>
    </source>
</evidence>
<evidence type="ECO:0000256" key="1">
    <source>
        <dbReference type="SAM" id="SignalP"/>
    </source>
</evidence>
<protein>
    <submittedName>
        <fullName evidence="2">Uncharacterized protein</fullName>
    </submittedName>
</protein>
<organism evidence="2 3">
    <name type="scientific">Cellulomonas terrae</name>
    <dbReference type="NCBI Taxonomy" id="311234"/>
    <lineage>
        <taxon>Bacteria</taxon>
        <taxon>Bacillati</taxon>
        <taxon>Actinomycetota</taxon>
        <taxon>Actinomycetes</taxon>
        <taxon>Micrococcales</taxon>
        <taxon>Cellulomonadaceae</taxon>
        <taxon>Cellulomonas</taxon>
    </lineage>
</organism>
<proteinExistence type="predicted"/>
<dbReference type="EMBL" id="BJWH01000013">
    <property type="protein sequence ID" value="GEL99038.1"/>
    <property type="molecule type" value="Genomic_DNA"/>
</dbReference>